<keyword evidence="2" id="KW-1185">Reference proteome</keyword>
<gene>
    <name evidence="1" type="ORF">AAAT87_14855</name>
</gene>
<name>A0ABV1G2E2_9BACT</name>
<dbReference type="Proteomes" id="UP001465717">
    <property type="component" value="Unassembled WGS sequence"/>
</dbReference>
<sequence>MGTVQVMALNPARKGNMGRLNSSQPLYVYDTLIAQPWLKGVIAQIRGEKAIPGVDAGDEKAVKKAKEGLKRQLPIRA</sequence>
<reference evidence="1 2" key="1">
    <citation type="submission" date="2024-04" db="EMBL/GenBank/DDBJ databases">
        <title>Human intestinal bacterial collection.</title>
        <authorList>
            <person name="Pauvert C."/>
            <person name="Hitch T.C.A."/>
            <person name="Clavel T."/>
        </authorList>
    </citation>
    <scope>NUCLEOTIDE SEQUENCE [LARGE SCALE GENOMIC DNA]</scope>
    <source>
        <strain evidence="1 2">CLA-AA-H174</strain>
    </source>
</reference>
<comment type="caution">
    <text evidence="1">The sequence shown here is derived from an EMBL/GenBank/DDBJ whole genome shotgun (WGS) entry which is preliminary data.</text>
</comment>
<evidence type="ECO:0000313" key="1">
    <source>
        <dbReference type="EMBL" id="MEQ2509522.1"/>
    </source>
</evidence>
<accession>A0ABV1G2E2</accession>
<feature type="non-terminal residue" evidence="1">
    <location>
        <position position="77"/>
    </location>
</feature>
<evidence type="ECO:0000313" key="2">
    <source>
        <dbReference type="Proteomes" id="UP001465717"/>
    </source>
</evidence>
<protein>
    <submittedName>
        <fullName evidence="1">Uncharacterized protein</fullName>
    </submittedName>
</protein>
<proteinExistence type="predicted"/>
<organism evidence="1 2">
    <name type="scientific">Segatella sinensis</name>
    <dbReference type="NCBI Taxonomy" id="3085167"/>
    <lineage>
        <taxon>Bacteria</taxon>
        <taxon>Pseudomonadati</taxon>
        <taxon>Bacteroidota</taxon>
        <taxon>Bacteroidia</taxon>
        <taxon>Bacteroidales</taxon>
        <taxon>Prevotellaceae</taxon>
        <taxon>Segatella</taxon>
    </lineage>
</organism>
<dbReference type="EMBL" id="JBBNGE010000090">
    <property type="protein sequence ID" value="MEQ2509522.1"/>
    <property type="molecule type" value="Genomic_DNA"/>
</dbReference>
<dbReference type="RefSeq" id="WP_349226852.1">
    <property type="nucleotide sequence ID" value="NZ_JBBNGE010000090.1"/>
</dbReference>